<protein>
    <submittedName>
        <fullName evidence="2 4">Uncharacterized protein</fullName>
    </submittedName>
</protein>
<reference evidence="2 3" key="2">
    <citation type="submission" date="2018-11" db="EMBL/GenBank/DDBJ databases">
        <authorList>
            <consortium name="Pathogen Informatics"/>
        </authorList>
    </citation>
    <scope>NUCLEOTIDE SEQUENCE [LARGE SCALE GENOMIC DNA]</scope>
    <source>
        <strain evidence="2 3">Egypt</strain>
    </source>
</reference>
<evidence type="ECO:0000256" key="1">
    <source>
        <dbReference type="SAM" id="MobiDB-lite"/>
    </source>
</evidence>
<sequence>MAARNRLTTAPTEVLNVGIQQAPQSPRFDRGIPSATGAPEQAVWSELFNCYDTPDQYRRPRTWHHVPNLADQTHNPQETQGTTDTQPPGPQPLVPNGMNHLSAPDITRRMARRLTPSPLGCQRPPPEKFNSLQHGSETWSNYASAYLQVMNNANNMERPVTFVPETMSTQKPSPNAQALFYQPMQNELSAQSMPTSPTRFIRTARYANLQVDAQRQETQPPTMKLNTSCNTAPNSPYPEAVSLQKKVLSPTAECNHFSGDASVTDYGGRQTPLDNIVHEIVTRLQTNPQLPLVVMPTSGANATASITQSTSSDPPSRNSPAPLIFQLPHPDSAFVCLPAVSEQMPRVVTAPKSGTLVVIPASPTPAGEEGKTSQPQQPLVLTGPRPGYFLMITSENRFDYVPINYRSEQKP</sequence>
<proteinExistence type="predicted"/>
<keyword evidence="3" id="KW-1185">Reference proteome</keyword>
<accession>A0A183AC17</accession>
<dbReference type="WBParaSite" id="ECPE_0000451401-mRNA-1">
    <property type="protein sequence ID" value="ECPE_0000451401-mRNA-1"/>
    <property type="gene ID" value="ECPE_0000451401"/>
</dbReference>
<reference evidence="4" key="1">
    <citation type="submission" date="2016-06" db="UniProtKB">
        <authorList>
            <consortium name="WormBaseParasite"/>
        </authorList>
    </citation>
    <scope>IDENTIFICATION</scope>
</reference>
<dbReference type="AlphaFoldDB" id="A0A183AC17"/>
<evidence type="ECO:0000313" key="3">
    <source>
        <dbReference type="Proteomes" id="UP000272942"/>
    </source>
</evidence>
<organism evidence="4">
    <name type="scientific">Echinostoma caproni</name>
    <dbReference type="NCBI Taxonomy" id="27848"/>
    <lineage>
        <taxon>Eukaryota</taxon>
        <taxon>Metazoa</taxon>
        <taxon>Spiralia</taxon>
        <taxon>Lophotrochozoa</taxon>
        <taxon>Platyhelminthes</taxon>
        <taxon>Trematoda</taxon>
        <taxon>Digenea</taxon>
        <taxon>Plagiorchiida</taxon>
        <taxon>Echinostomata</taxon>
        <taxon>Echinostomatoidea</taxon>
        <taxon>Echinostomatidae</taxon>
        <taxon>Echinostoma</taxon>
    </lineage>
</organism>
<dbReference type="OrthoDB" id="6285070at2759"/>
<dbReference type="Proteomes" id="UP000272942">
    <property type="component" value="Unassembled WGS sequence"/>
</dbReference>
<evidence type="ECO:0000313" key="4">
    <source>
        <dbReference type="WBParaSite" id="ECPE_0000451401-mRNA-1"/>
    </source>
</evidence>
<gene>
    <name evidence="2" type="ORF">ECPE_LOCUS4502</name>
</gene>
<dbReference type="EMBL" id="UZAN01041370">
    <property type="protein sequence ID" value="VDP72804.1"/>
    <property type="molecule type" value="Genomic_DNA"/>
</dbReference>
<feature type="compositionally biased region" description="Low complexity" evidence="1">
    <location>
        <begin position="76"/>
        <end position="86"/>
    </location>
</feature>
<feature type="region of interest" description="Disordered" evidence="1">
    <location>
        <begin position="67"/>
        <end position="96"/>
    </location>
</feature>
<evidence type="ECO:0000313" key="2">
    <source>
        <dbReference type="EMBL" id="VDP72804.1"/>
    </source>
</evidence>
<name>A0A183AC17_9TREM</name>